<dbReference type="OrthoDB" id="334367at2"/>
<dbReference type="Pfam" id="PF18480">
    <property type="entry name" value="DUF5615"/>
    <property type="match status" value="1"/>
</dbReference>
<protein>
    <recommendedName>
        <fullName evidence="1">DUF5615 domain-containing protein</fullName>
    </recommendedName>
</protein>
<dbReference type="AlphaFoldDB" id="A0A1B4VCL3"/>
<proteinExistence type="predicted"/>
<evidence type="ECO:0000313" key="3">
    <source>
        <dbReference type="Proteomes" id="UP000218899"/>
    </source>
</evidence>
<feature type="domain" description="DUF5615" evidence="1">
    <location>
        <begin position="1"/>
        <end position="111"/>
    </location>
</feature>
<dbReference type="KEGG" id="sva:SVA_2873"/>
<dbReference type="EMBL" id="AP014936">
    <property type="protein sequence ID" value="BAU49421.1"/>
    <property type="molecule type" value="Genomic_DNA"/>
</dbReference>
<evidence type="ECO:0000313" key="2">
    <source>
        <dbReference type="EMBL" id="BAU49421.1"/>
    </source>
</evidence>
<evidence type="ECO:0000259" key="1">
    <source>
        <dbReference type="Pfam" id="PF18480"/>
    </source>
</evidence>
<dbReference type="Proteomes" id="UP000218899">
    <property type="component" value="Chromosome"/>
</dbReference>
<reference evidence="2 3" key="1">
    <citation type="submission" date="2015-08" db="EMBL/GenBank/DDBJ databases">
        <title>Complete genome sequence of Sulfurifustis variabilis.</title>
        <authorList>
            <person name="Miura A."/>
            <person name="Kojima H."/>
            <person name="Fukui M."/>
        </authorList>
    </citation>
    <scope>NUCLEOTIDE SEQUENCE [LARGE SCALE GENOMIC DNA]</scope>
    <source>
        <strain evidence="3">skN76</strain>
    </source>
</reference>
<name>A0A1B4VCL3_9GAMM</name>
<sequence length="126" mass="13880">MKFLIDNALSPVLAEGLRQRGYDATHVRDLGLQSADDLVIFERAAREDRVVVSADTDFGTLLALTSEAKPSVILFRQGSGRQPEKQLALMLANLPALEKPLRQGCVAVLEEARIRVRTLPIGESRQ</sequence>
<organism evidence="2 3">
    <name type="scientific">Sulfurifustis variabilis</name>
    <dbReference type="NCBI Taxonomy" id="1675686"/>
    <lineage>
        <taxon>Bacteria</taxon>
        <taxon>Pseudomonadati</taxon>
        <taxon>Pseudomonadota</taxon>
        <taxon>Gammaproteobacteria</taxon>
        <taxon>Acidiferrobacterales</taxon>
        <taxon>Acidiferrobacteraceae</taxon>
        <taxon>Sulfurifustis</taxon>
    </lineage>
</organism>
<accession>A0A1B4VCL3</accession>
<gene>
    <name evidence="2" type="ORF">SVA_2873</name>
</gene>
<keyword evidence="3" id="KW-1185">Reference proteome</keyword>
<dbReference type="RefSeq" id="WP_096461826.1">
    <property type="nucleotide sequence ID" value="NZ_AP014936.1"/>
</dbReference>
<dbReference type="InterPro" id="IPR041049">
    <property type="entry name" value="DUF5615"/>
</dbReference>